<dbReference type="RefSeq" id="XP_018325024.1">
    <property type="nucleotide sequence ID" value="XM_018469522.2"/>
</dbReference>
<dbReference type="PANTHER" id="PTHR22909:SF24">
    <property type="entry name" value="GOLGI INTEGRAL MEMBRANE PROTEIN 4-RELATED"/>
    <property type="match status" value="1"/>
</dbReference>
<keyword evidence="2" id="KW-1133">Transmembrane helix</keyword>
<feature type="transmembrane region" description="Helical" evidence="2">
    <location>
        <begin position="14"/>
        <end position="34"/>
    </location>
</feature>
<dbReference type="InterPro" id="IPR042336">
    <property type="entry name" value="GOLIM4"/>
</dbReference>
<evidence type="ECO:0000256" key="1">
    <source>
        <dbReference type="SAM" id="MobiDB-lite"/>
    </source>
</evidence>
<feature type="region of interest" description="Disordered" evidence="1">
    <location>
        <begin position="177"/>
        <end position="216"/>
    </location>
</feature>
<name>A0A1W4WM87_AGRPL</name>
<evidence type="ECO:0000313" key="3">
    <source>
        <dbReference type="Proteomes" id="UP000192223"/>
    </source>
</evidence>
<keyword evidence="2" id="KW-0472">Membrane</keyword>
<feature type="compositionally biased region" description="Acidic residues" evidence="1">
    <location>
        <begin position="452"/>
        <end position="462"/>
    </location>
</feature>
<protein>
    <submittedName>
        <fullName evidence="4">Golgi integral membrane protein 4-like</fullName>
    </submittedName>
</protein>
<gene>
    <name evidence="4" type="primary">LOC108736911</name>
</gene>
<dbReference type="GO" id="GO:0000139">
    <property type="term" value="C:Golgi membrane"/>
    <property type="evidence" value="ECO:0007669"/>
    <property type="project" value="InterPro"/>
</dbReference>
<dbReference type="AlphaFoldDB" id="A0A1W4WM87"/>
<sequence>MTTSRAVRGTKGRIFVYICVVLMITGVVVCYNSTLSQLDDIRKAKDQCHQQQENLSTQLQVIFDYKQRLEKSLKTEKAEHQQTKSDLEKKLADEKIKSEKIVKDDELQLSALKQNYKLLKTQHEDFKTRSTKTEEEQLNQINVLKEKLKKLELDHEEVKAQLLNLKHEKEKLEEQLKQTNTNMNPDSEAKQIRNENNSVKLENKESKHTQEKDLAASNTRFSKQISRGDAGYEIRNNGGKSEAEQMDIPNNENKESENVLAAPNKNLQSRSSTKTTILKSKVLDDAQPINVPTITPGSIKSSPETNNFVPMPYGKGNLPNGVVPPPNSVVEQQKEDNNNHIKQDIKETFPERYRSNIENQKEPSDENKIKEAQLNDIRNHLMDTKDENNAIEDVDSPPHKNNQPYDPAFALDNNQNNIDKDKPEHEHIMRIKPNNFDDPAADYDRNGHDAAIEEEEDDDLEDYGNGMGNQKEPAVRH</sequence>
<dbReference type="OrthoDB" id="6288648at2759"/>
<dbReference type="KEGG" id="apln:108736911"/>
<evidence type="ECO:0000256" key="2">
    <source>
        <dbReference type="SAM" id="Phobius"/>
    </source>
</evidence>
<keyword evidence="3" id="KW-1185">Reference proteome</keyword>
<feature type="compositionally biased region" description="Basic and acidic residues" evidence="1">
    <location>
        <begin position="418"/>
        <end position="429"/>
    </location>
</feature>
<dbReference type="InParanoid" id="A0A1W4WM87"/>
<organism evidence="3 4">
    <name type="scientific">Agrilus planipennis</name>
    <name type="common">Emerald ash borer</name>
    <name type="synonym">Agrilus marcopoli</name>
    <dbReference type="NCBI Taxonomy" id="224129"/>
    <lineage>
        <taxon>Eukaryota</taxon>
        <taxon>Metazoa</taxon>
        <taxon>Ecdysozoa</taxon>
        <taxon>Arthropoda</taxon>
        <taxon>Hexapoda</taxon>
        <taxon>Insecta</taxon>
        <taxon>Pterygota</taxon>
        <taxon>Neoptera</taxon>
        <taxon>Endopterygota</taxon>
        <taxon>Coleoptera</taxon>
        <taxon>Polyphaga</taxon>
        <taxon>Elateriformia</taxon>
        <taxon>Buprestoidea</taxon>
        <taxon>Buprestidae</taxon>
        <taxon>Agrilinae</taxon>
        <taxon>Agrilus</taxon>
    </lineage>
</organism>
<dbReference type="Proteomes" id="UP000192223">
    <property type="component" value="Unplaced"/>
</dbReference>
<accession>A0A1W4WM87</accession>
<dbReference type="GeneID" id="108736911"/>
<keyword evidence="2" id="KW-0812">Transmembrane</keyword>
<dbReference type="PANTHER" id="PTHR22909">
    <property type="entry name" value="GOLGI INTEGRAL MEMBRANE PROTEIN 4"/>
    <property type="match status" value="1"/>
</dbReference>
<feature type="compositionally biased region" description="Basic and acidic residues" evidence="1">
    <location>
        <begin position="201"/>
        <end position="214"/>
    </location>
</feature>
<feature type="region of interest" description="Disordered" evidence="1">
    <location>
        <begin position="389"/>
        <end position="477"/>
    </location>
</feature>
<reference evidence="4" key="1">
    <citation type="submission" date="2025-08" db="UniProtKB">
        <authorList>
            <consortium name="RefSeq"/>
        </authorList>
    </citation>
    <scope>IDENTIFICATION</scope>
    <source>
        <tissue evidence="4">Entire body</tissue>
    </source>
</reference>
<dbReference type="STRING" id="224129.A0A1W4WM87"/>
<proteinExistence type="predicted"/>
<evidence type="ECO:0000313" key="4">
    <source>
        <dbReference type="RefSeq" id="XP_018325024.1"/>
    </source>
</evidence>
<feature type="compositionally biased region" description="Basic and acidic residues" evidence="1">
    <location>
        <begin position="442"/>
        <end position="451"/>
    </location>
</feature>